<dbReference type="Gene3D" id="3.30.420.240">
    <property type="match status" value="1"/>
</dbReference>
<accession>A0A6J4TWI0</accession>
<evidence type="ECO:0000313" key="3">
    <source>
        <dbReference type="EMBL" id="CAA9533407.1"/>
    </source>
</evidence>
<reference evidence="3" key="1">
    <citation type="submission" date="2020-02" db="EMBL/GenBank/DDBJ databases">
        <authorList>
            <person name="Meier V. D."/>
        </authorList>
    </citation>
    <scope>NUCLEOTIDE SEQUENCE</scope>
    <source>
        <strain evidence="3">AVDCRST_MAG31</strain>
    </source>
</reference>
<dbReference type="AlphaFoldDB" id="A0A6J4TWI0"/>
<keyword evidence="1" id="KW-1188">Viral release from host cell</keyword>
<dbReference type="Pfam" id="PF03237">
    <property type="entry name" value="Terminase_6N"/>
    <property type="match status" value="1"/>
</dbReference>
<dbReference type="RefSeq" id="WP_294171131.1">
    <property type="nucleotide sequence ID" value="NZ_CADCWA010000197.1"/>
</dbReference>
<evidence type="ECO:0000256" key="1">
    <source>
        <dbReference type="ARBA" id="ARBA00022612"/>
    </source>
</evidence>
<sequence length="434" mass="46310">MKPHIALLRQLSRQPDEVKRAVWGKLSPADVRAFAWAWDAAAGTNQREPEGDWRVWLLLAGRGFGKTRSGSEWILEQARRHPGARIALVGATQEEVARVMVEGESGLIGCNPPGEKLKWSSSRSELRFESGAIAHAFSGADGERLRGPQHHFAWADELGKWRDPDNSWDNLMMGMRLGAQPRVLVTTTPGNAGLLKRIKALPGVAVRGGRTRENVDLPPAFLAAIEAAYAGTRLGRQELNGEILEEADGALWTRDLLEARRLMPGPLGCIRVVVGVDPPATADGDACGILVCGLTADGRGVVLADASCRGERPDGWARKVVAAADSWGAERVVAEANNGGDMVLSVLKGAAPMLAVRKVHATRGKGARAEPVAALFEAGRCWLAGFFPELEDELTGFTPGGYTGSGSPDRADAMVWAMTELMLGSGGVPSVRGL</sequence>
<feature type="domain" description="Terminase large subunit gp17-like C-terminal" evidence="2">
    <location>
        <begin position="274"/>
        <end position="419"/>
    </location>
</feature>
<evidence type="ECO:0000259" key="2">
    <source>
        <dbReference type="Pfam" id="PF17289"/>
    </source>
</evidence>
<protein>
    <submittedName>
        <fullName evidence="3">Gene Transfer Agent terminase protein</fullName>
    </submittedName>
</protein>
<dbReference type="InterPro" id="IPR035421">
    <property type="entry name" value="Terminase_6C"/>
</dbReference>
<dbReference type="Pfam" id="PF17289">
    <property type="entry name" value="Terminase_6C"/>
    <property type="match status" value="1"/>
</dbReference>
<proteinExistence type="predicted"/>
<dbReference type="InterPro" id="IPR027417">
    <property type="entry name" value="P-loop_NTPase"/>
</dbReference>
<dbReference type="Gene3D" id="3.40.50.300">
    <property type="entry name" value="P-loop containing nucleotide triphosphate hydrolases"/>
    <property type="match status" value="1"/>
</dbReference>
<organism evidence="3">
    <name type="scientific">uncultured Sphingomonas sp</name>
    <dbReference type="NCBI Taxonomy" id="158754"/>
    <lineage>
        <taxon>Bacteria</taxon>
        <taxon>Pseudomonadati</taxon>
        <taxon>Pseudomonadota</taxon>
        <taxon>Alphaproteobacteria</taxon>
        <taxon>Sphingomonadales</taxon>
        <taxon>Sphingomonadaceae</taxon>
        <taxon>Sphingomonas</taxon>
        <taxon>environmental samples</taxon>
    </lineage>
</organism>
<dbReference type="EMBL" id="CADCWA010000197">
    <property type="protein sequence ID" value="CAA9533407.1"/>
    <property type="molecule type" value="Genomic_DNA"/>
</dbReference>
<gene>
    <name evidence="3" type="ORF">AVDCRST_MAG31-2596</name>
</gene>
<name>A0A6J4TWI0_9SPHN</name>